<protein>
    <recommendedName>
        <fullName evidence="4">3-methyl-2-oxobutanoate dehydrogenase (2-methylpropanoyl-transferring)</fullName>
        <ecNumber evidence="4">1.2.4.4</ecNumber>
    </recommendedName>
</protein>
<keyword evidence="8" id="KW-0786">Thiamine pyrophosphate</keyword>
<evidence type="ECO:0000256" key="7">
    <source>
        <dbReference type="ARBA" id="ARBA00023002"/>
    </source>
</evidence>
<dbReference type="RefSeq" id="WP_185676943.1">
    <property type="nucleotide sequence ID" value="NZ_JACHVB010000060.1"/>
</dbReference>
<keyword evidence="5 10" id="KW-0808">Transferase</keyword>
<dbReference type="InterPro" id="IPR009014">
    <property type="entry name" value="Transketo_C/PFOR_II"/>
</dbReference>
<comment type="cofactor">
    <cofactor evidence="1">
        <name>(R)-lipoate</name>
        <dbReference type="ChEBI" id="CHEBI:83088"/>
    </cofactor>
</comment>
<organism evidence="10 11">
    <name type="scientific">Ruficoccus amylovorans</name>
    <dbReference type="NCBI Taxonomy" id="1804625"/>
    <lineage>
        <taxon>Bacteria</taxon>
        <taxon>Pseudomonadati</taxon>
        <taxon>Verrucomicrobiota</taxon>
        <taxon>Opitutia</taxon>
        <taxon>Puniceicoccales</taxon>
        <taxon>Cerasicoccaceae</taxon>
        <taxon>Ruficoccus</taxon>
    </lineage>
</organism>
<dbReference type="InterPro" id="IPR005475">
    <property type="entry name" value="Transketolase-like_Pyr-bd"/>
</dbReference>
<dbReference type="SUPFAM" id="SSF52922">
    <property type="entry name" value="TK C-terminal domain-like"/>
    <property type="match status" value="1"/>
</dbReference>
<accession>A0A842HK35</accession>
<dbReference type="NCBIfam" id="NF006829">
    <property type="entry name" value="PRK09352.1"/>
    <property type="match status" value="1"/>
</dbReference>
<dbReference type="PANTHER" id="PTHR42980:SF1">
    <property type="entry name" value="2-OXOISOVALERATE DEHYDROGENASE SUBUNIT BETA, MITOCHONDRIAL"/>
    <property type="match status" value="1"/>
</dbReference>
<dbReference type="InterPro" id="IPR013747">
    <property type="entry name" value="ACP_syn_III_C"/>
</dbReference>
<dbReference type="EMBL" id="JACHVB010000060">
    <property type="protein sequence ID" value="MBC2596024.1"/>
    <property type="molecule type" value="Genomic_DNA"/>
</dbReference>
<gene>
    <name evidence="10" type="ORF">H5P28_17290</name>
</gene>
<proteinExistence type="predicted"/>
<dbReference type="InterPro" id="IPR013751">
    <property type="entry name" value="ACP_syn_III_N"/>
</dbReference>
<dbReference type="Gene3D" id="2.40.50.100">
    <property type="match status" value="1"/>
</dbReference>
<feature type="domain" description="Lipoyl-binding" evidence="9">
    <location>
        <begin position="689"/>
        <end position="764"/>
    </location>
</feature>
<dbReference type="EC" id="1.2.4.4" evidence="4"/>
<dbReference type="SUPFAM" id="SSF52518">
    <property type="entry name" value="Thiamin diphosphate-binding fold (THDP-binding)"/>
    <property type="match status" value="2"/>
</dbReference>
<dbReference type="GO" id="GO:0006633">
    <property type="term" value="P:fatty acid biosynthetic process"/>
    <property type="evidence" value="ECO:0007669"/>
    <property type="project" value="InterPro"/>
</dbReference>
<evidence type="ECO:0000256" key="3">
    <source>
        <dbReference type="ARBA" id="ARBA00003906"/>
    </source>
</evidence>
<dbReference type="InterPro" id="IPR011053">
    <property type="entry name" value="Single_hybrid_motif"/>
</dbReference>
<evidence type="ECO:0000256" key="6">
    <source>
        <dbReference type="ARBA" id="ARBA00022823"/>
    </source>
</evidence>
<dbReference type="Proteomes" id="UP000546464">
    <property type="component" value="Unassembled WGS sequence"/>
</dbReference>
<dbReference type="SUPFAM" id="SSF51230">
    <property type="entry name" value="Single hybrid motif"/>
    <property type="match status" value="1"/>
</dbReference>
<dbReference type="Pfam" id="PF00676">
    <property type="entry name" value="E1_dh"/>
    <property type="match status" value="1"/>
</dbReference>
<dbReference type="GO" id="GO:0003863">
    <property type="term" value="F:branched-chain 2-oxo acid dehydrogenase activity"/>
    <property type="evidence" value="ECO:0007669"/>
    <property type="project" value="UniProtKB-EC"/>
</dbReference>
<dbReference type="Gene3D" id="3.40.50.970">
    <property type="match status" value="2"/>
</dbReference>
<dbReference type="PROSITE" id="PS50968">
    <property type="entry name" value="BIOTINYL_LIPOYL"/>
    <property type="match status" value="1"/>
</dbReference>
<dbReference type="PROSITE" id="PS00189">
    <property type="entry name" value="LIPOYL"/>
    <property type="match status" value="1"/>
</dbReference>
<evidence type="ECO:0000256" key="2">
    <source>
        <dbReference type="ARBA" id="ARBA00001964"/>
    </source>
</evidence>
<dbReference type="GO" id="GO:0007584">
    <property type="term" value="P:response to nutrient"/>
    <property type="evidence" value="ECO:0007669"/>
    <property type="project" value="TreeGrafter"/>
</dbReference>
<name>A0A842HK35_9BACT</name>
<keyword evidence="11" id="KW-1185">Reference proteome</keyword>
<dbReference type="Pfam" id="PF02780">
    <property type="entry name" value="Transketolase_C"/>
    <property type="match status" value="1"/>
</dbReference>
<evidence type="ECO:0000313" key="10">
    <source>
        <dbReference type="EMBL" id="MBC2596024.1"/>
    </source>
</evidence>
<dbReference type="SUPFAM" id="SSF53901">
    <property type="entry name" value="Thiolase-like"/>
    <property type="match status" value="1"/>
</dbReference>
<dbReference type="InterPro" id="IPR033248">
    <property type="entry name" value="Transketolase_C"/>
</dbReference>
<evidence type="ECO:0000256" key="8">
    <source>
        <dbReference type="ARBA" id="ARBA00023052"/>
    </source>
</evidence>
<dbReference type="AlphaFoldDB" id="A0A842HK35"/>
<dbReference type="InterPro" id="IPR001017">
    <property type="entry name" value="DH_E1"/>
</dbReference>
<dbReference type="GO" id="GO:0004315">
    <property type="term" value="F:3-oxoacyl-[acyl-carrier-protein] synthase activity"/>
    <property type="evidence" value="ECO:0007669"/>
    <property type="project" value="InterPro"/>
</dbReference>
<dbReference type="InterPro" id="IPR003016">
    <property type="entry name" value="2-oxoA_DH_lipoyl-BS"/>
</dbReference>
<evidence type="ECO:0000256" key="4">
    <source>
        <dbReference type="ARBA" id="ARBA00012277"/>
    </source>
</evidence>
<keyword evidence="6" id="KW-0450">Lipoyl</keyword>
<reference evidence="10 11" key="1">
    <citation type="submission" date="2020-07" db="EMBL/GenBank/DDBJ databases">
        <authorList>
            <person name="Feng X."/>
        </authorList>
    </citation>
    <scope>NUCLEOTIDE SEQUENCE [LARGE SCALE GENOMIC DNA]</scope>
    <source>
        <strain evidence="10 11">JCM31066</strain>
    </source>
</reference>
<keyword evidence="10" id="KW-0012">Acyltransferase</keyword>
<dbReference type="Pfam" id="PF08541">
    <property type="entry name" value="ACP_syn_III_C"/>
    <property type="match status" value="1"/>
</dbReference>
<dbReference type="PANTHER" id="PTHR42980">
    <property type="entry name" value="2-OXOISOVALERATE DEHYDROGENASE SUBUNIT BETA-RELATED"/>
    <property type="match status" value="1"/>
</dbReference>
<dbReference type="InterPro" id="IPR016039">
    <property type="entry name" value="Thiolase-like"/>
</dbReference>
<dbReference type="InterPro" id="IPR029061">
    <property type="entry name" value="THDP-binding"/>
</dbReference>
<dbReference type="InterPro" id="IPR000089">
    <property type="entry name" value="Biotin_lipoyl"/>
</dbReference>
<comment type="cofactor">
    <cofactor evidence="2">
        <name>thiamine diphosphate</name>
        <dbReference type="ChEBI" id="CHEBI:58937"/>
    </cofactor>
</comment>
<evidence type="ECO:0000256" key="1">
    <source>
        <dbReference type="ARBA" id="ARBA00001938"/>
    </source>
</evidence>
<dbReference type="Gene3D" id="3.40.50.920">
    <property type="match status" value="1"/>
</dbReference>
<evidence type="ECO:0000313" key="11">
    <source>
        <dbReference type="Proteomes" id="UP000546464"/>
    </source>
</evidence>
<comment type="function">
    <text evidence="3">E1 component of the 2-oxoglutarate dehydrogenase (OGDH) complex which catalyzes the decarboxylation of 2-oxoglutarate, the first step in the conversion of 2-oxoglutarate to succinyl-CoA and CO(2).</text>
</comment>
<evidence type="ECO:0000256" key="5">
    <source>
        <dbReference type="ARBA" id="ARBA00022679"/>
    </source>
</evidence>
<sequence>MKQPLHTSSHIAEGADATSVDAALALYRWMRLSREIERLEARLIKRGEAFFHVECAGHEAMAALAEFLGPQDWLHCHYRDRALQLARGVKPEAIFDALFGNARSSSKGRQLNTMHSDRELHVMTMPTAVSNNLLPAVGVAAEVRDQPEKPLVYCSVGDGGTQQGDFFEAVAEAVRNNLPVLFVVQDNHFALSTVTEGKTFYSLPGGKHYELFGLEMTRLDGRDALAVRDGFKQVCAKMREDRGPALVLLEAERLGSHSNADDQSLYRTPEQIDQLAREADPVALLAGKLAELGVSEDDIKRIDEECRRCAEEAADDSRKVPAPALAPEVKRPLSSHYLSNKEYTGKAGKAELSMRESILEVLRQELETNPAVSLYGEDIEDPKGDAFGVTKGLSTAYPGRVCNSPLAESTIIGTAIGRAMAGGQPVAFVQFADFFPLVYNQFHSELAITYWRSAGEWECPVILMVSCGGYRPGTGPTHTQTMEAIAAHSPGVDVFMPSNAGDAAGMLRAAFASRRPAVFFYPKNLLNNRGLGTSTDIDRHWVPAGRARLSREGTDLTLVGWGNTLPLCEEAAEALDTLGVSSTVIDLRSLSPWDKPLVTKWAEKTGRLVVVHEDSLSYGPGAEICAGVVEAAQSPVAVRRVARPDTYVPFHFPSHLETLPSVRSIVTAAADLLKLELGWKREAGDDDQLFTIEALGVSASDDSVTVAEWLVEPGKEVKVDDVLGVFESDKAAADLLSPQSGTVEEILVEAGGTVRVGTPILRLRVANEIAAAADSARRVKETPYLLSEPEKPAAEAASTVEAPAIVSPKTHFVGISGIASSTGTRQISNAELLKLFPDSTEEKLIRQCGIHSRPWVSKGENVLTLAVDAATRLLSKTDLPVEKLDLIICSTTTPDIATPSLACRLLHAIGGDYECPAFDISAACSGYIYGLGLAHDFLRGRPDARVLMVTSEVMSPLLDMEDYDTAILFGDAATATLLEGPAVADKPKLWLHRPALAAEGETGEFLSVPLPDPKTKISMSGGRVFQKAVRKMRYMLETVCEQCDTPPTSLEGIIPHQANDRILDAVARQLHIEPERVWRNVKLTGNTSSSSIPLCLEENLHRISPGAKYGLVAFGGGYTYAGAIAHGA</sequence>
<dbReference type="SMART" id="SM00861">
    <property type="entry name" value="Transket_pyr"/>
    <property type="match status" value="1"/>
</dbReference>
<dbReference type="Pfam" id="PF08545">
    <property type="entry name" value="ACP_syn_III"/>
    <property type="match status" value="1"/>
</dbReference>
<dbReference type="CDD" id="cd00830">
    <property type="entry name" value="KAS_III"/>
    <property type="match status" value="1"/>
</dbReference>
<dbReference type="Pfam" id="PF02779">
    <property type="entry name" value="Transket_pyr"/>
    <property type="match status" value="1"/>
</dbReference>
<comment type="caution">
    <text evidence="10">The sequence shown here is derived from an EMBL/GenBank/DDBJ whole genome shotgun (WGS) entry which is preliminary data.</text>
</comment>
<dbReference type="Pfam" id="PF00364">
    <property type="entry name" value="Biotin_lipoyl"/>
    <property type="match status" value="1"/>
</dbReference>
<dbReference type="Gene3D" id="3.40.47.10">
    <property type="match status" value="1"/>
</dbReference>
<dbReference type="GO" id="GO:0009083">
    <property type="term" value="P:branched-chain amino acid catabolic process"/>
    <property type="evidence" value="ECO:0007669"/>
    <property type="project" value="TreeGrafter"/>
</dbReference>
<dbReference type="CDD" id="cd02000">
    <property type="entry name" value="TPP_E1_PDC_ADC_BCADC"/>
    <property type="match status" value="1"/>
</dbReference>
<dbReference type="CDD" id="cd06849">
    <property type="entry name" value="lipoyl_domain"/>
    <property type="match status" value="1"/>
</dbReference>
<keyword evidence="7" id="KW-0560">Oxidoreductase</keyword>
<evidence type="ECO:0000259" key="9">
    <source>
        <dbReference type="PROSITE" id="PS50968"/>
    </source>
</evidence>